<keyword evidence="3" id="KW-1185">Reference proteome</keyword>
<protein>
    <submittedName>
        <fullName evidence="2">Uncharacterized protein</fullName>
    </submittedName>
</protein>
<evidence type="ECO:0000313" key="2">
    <source>
        <dbReference type="Ensembl" id="ENSSSCP00000078584.1"/>
    </source>
</evidence>
<sequence>IVILIILTLPIQEHGMSFHLFVSSLISFISRFTPRYFILLDAIVNGIASLISLSDLSLLVYRNAIDFCVLILYPATLPNSWMSSNSFLVESLGFSRYSIMSSANSDSFTSSFPIWIPFISFSSLIAVGRTSKTMLKSSGKSGHPCLVPDLSGNSFRFSPLRMMFTVGLSYIAFIMLRIFIRNGCWILSKAFSVSIERIIWFLFFSLLMQCIKLIDFWILKTPCITGINPT</sequence>
<name>A0A8W4FGY5_PIG</name>
<dbReference type="GeneTree" id="ENSGT00980000200151"/>
<reference evidence="2" key="1">
    <citation type="journal article" date="2020" name="Gigascience">
        <title>An improved pig reference genome sequence to enable pig genetics and genomics research.</title>
        <authorList>
            <person name="Warr A."/>
            <person name="Affara N."/>
            <person name="Aken B."/>
            <person name="Beiki H."/>
            <person name="Bickhart D.M."/>
            <person name="Billis K."/>
            <person name="Chow W."/>
            <person name="Eory L."/>
            <person name="Finlayson H.A."/>
            <person name="Flicek P."/>
            <person name="Giron C.G."/>
            <person name="Griffin D.K."/>
            <person name="Hall R."/>
            <person name="Hannum G."/>
            <person name="Hourlier T."/>
            <person name="Howe K."/>
            <person name="Hume D.A."/>
            <person name="Izuogu O."/>
            <person name="Kim K."/>
            <person name="Koren S."/>
            <person name="Liu H."/>
            <person name="Manchanda N."/>
            <person name="Martin F.J."/>
            <person name="Nonneman D.J."/>
            <person name="O'Connor R.E."/>
            <person name="Phillippy A.M."/>
            <person name="Rohrer G.A."/>
            <person name="Rosen B.D."/>
            <person name="Rund L.A."/>
            <person name="Sargent C.A."/>
            <person name="Schook L.B."/>
            <person name="Schroeder S.G."/>
            <person name="Schwartz A.S."/>
            <person name="Skinner B.M."/>
            <person name="Talbot R."/>
            <person name="Tseng E."/>
            <person name="Tuggle C.K."/>
            <person name="Watson M."/>
            <person name="Smith T.P.L."/>
            <person name="Archibald A.L."/>
        </authorList>
    </citation>
    <scope>NUCLEOTIDE SEQUENCE [LARGE SCALE GENOMIC DNA]</scope>
    <source>
        <strain evidence="2">Duroc</strain>
    </source>
</reference>
<reference evidence="2" key="2">
    <citation type="submission" date="2025-08" db="UniProtKB">
        <authorList>
            <consortium name="Ensembl"/>
        </authorList>
    </citation>
    <scope>IDENTIFICATION</scope>
</reference>
<reference evidence="2" key="3">
    <citation type="submission" date="2025-09" db="UniProtKB">
        <authorList>
            <consortium name="Ensembl"/>
        </authorList>
    </citation>
    <scope>IDENTIFICATION</scope>
</reference>
<dbReference type="Proteomes" id="UP000008227">
    <property type="component" value="Chromosome 1"/>
</dbReference>
<feature type="transmembrane region" description="Helical" evidence="1">
    <location>
        <begin position="160"/>
        <end position="180"/>
    </location>
</feature>
<feature type="transmembrane region" description="Helical" evidence="1">
    <location>
        <begin position="200"/>
        <end position="219"/>
    </location>
</feature>
<evidence type="ECO:0000313" key="3">
    <source>
        <dbReference type="Proteomes" id="UP000008227"/>
    </source>
</evidence>
<keyword evidence="1" id="KW-0812">Transmembrane</keyword>
<dbReference type="AlphaFoldDB" id="A0A8W4FGY5"/>
<evidence type="ECO:0000256" key="1">
    <source>
        <dbReference type="SAM" id="Phobius"/>
    </source>
</evidence>
<dbReference type="Ensembl" id="ENSSSCT00000098270.1">
    <property type="protein sequence ID" value="ENSSSCP00000078584.1"/>
    <property type="gene ID" value="ENSSSCG00000054956.1"/>
</dbReference>
<proteinExistence type="predicted"/>
<keyword evidence="1" id="KW-0472">Membrane</keyword>
<keyword evidence="1" id="KW-1133">Transmembrane helix</keyword>
<organism evidence="2 3">
    <name type="scientific">Sus scrofa</name>
    <name type="common">Pig</name>
    <dbReference type="NCBI Taxonomy" id="9823"/>
    <lineage>
        <taxon>Eukaryota</taxon>
        <taxon>Metazoa</taxon>
        <taxon>Chordata</taxon>
        <taxon>Craniata</taxon>
        <taxon>Vertebrata</taxon>
        <taxon>Euteleostomi</taxon>
        <taxon>Mammalia</taxon>
        <taxon>Eutheria</taxon>
        <taxon>Laurasiatheria</taxon>
        <taxon>Artiodactyla</taxon>
        <taxon>Suina</taxon>
        <taxon>Suidae</taxon>
        <taxon>Sus</taxon>
    </lineage>
</organism>
<accession>A0A8W4FGY5</accession>